<protein>
    <recommendedName>
        <fullName evidence="4">Secreted protein</fullName>
    </recommendedName>
</protein>
<name>A0A2I0I6B1_PUNGR</name>
<reference evidence="2 3" key="1">
    <citation type="submission" date="2017-11" db="EMBL/GenBank/DDBJ databases">
        <title>De-novo sequencing of pomegranate (Punica granatum L.) genome.</title>
        <authorList>
            <person name="Akparov Z."/>
            <person name="Amiraslanov A."/>
            <person name="Hajiyeva S."/>
            <person name="Abbasov M."/>
            <person name="Kaur K."/>
            <person name="Hamwieh A."/>
            <person name="Solovyev V."/>
            <person name="Salamov A."/>
            <person name="Braich B."/>
            <person name="Kosarev P."/>
            <person name="Mahmoud A."/>
            <person name="Hajiyev E."/>
            <person name="Babayeva S."/>
            <person name="Izzatullayeva V."/>
            <person name="Mammadov A."/>
            <person name="Mammadov A."/>
            <person name="Sharifova S."/>
            <person name="Ojaghi J."/>
            <person name="Eynullazada K."/>
            <person name="Bayramov B."/>
            <person name="Abdulazimova A."/>
            <person name="Shahmuradov I."/>
        </authorList>
    </citation>
    <scope>NUCLEOTIDE SEQUENCE [LARGE SCALE GENOMIC DNA]</scope>
    <source>
        <strain evidence="3">cv. AG2017</strain>
        <tissue evidence="2">Leaf</tissue>
    </source>
</reference>
<sequence length="130" mass="14490">MTSGCLFVFYFAKLVLSLPVLPFLPPLPRSPTSPRRVSSEVMKIRRCSFNQCPLIFLLSAIMLRVAPLDSVSAACELSVVDRKKLYNYSLVSPIQKFPHGALSEDGYSFCLSFLCTAHAYLRTVYEGDCA</sequence>
<comment type="caution">
    <text evidence="2">The sequence shown here is derived from an EMBL/GenBank/DDBJ whole genome shotgun (WGS) entry which is preliminary data.</text>
</comment>
<evidence type="ECO:0000256" key="1">
    <source>
        <dbReference type="SAM" id="SignalP"/>
    </source>
</evidence>
<feature type="signal peptide" evidence="1">
    <location>
        <begin position="1"/>
        <end position="17"/>
    </location>
</feature>
<keyword evidence="1" id="KW-0732">Signal</keyword>
<dbReference type="EMBL" id="PGOL01003807">
    <property type="protein sequence ID" value="PKI39512.1"/>
    <property type="molecule type" value="Genomic_DNA"/>
</dbReference>
<keyword evidence="3" id="KW-1185">Reference proteome</keyword>
<accession>A0A2I0I6B1</accession>
<dbReference type="Proteomes" id="UP000233551">
    <property type="component" value="Unassembled WGS sequence"/>
</dbReference>
<organism evidence="2 3">
    <name type="scientific">Punica granatum</name>
    <name type="common">Pomegranate</name>
    <dbReference type="NCBI Taxonomy" id="22663"/>
    <lineage>
        <taxon>Eukaryota</taxon>
        <taxon>Viridiplantae</taxon>
        <taxon>Streptophyta</taxon>
        <taxon>Embryophyta</taxon>
        <taxon>Tracheophyta</taxon>
        <taxon>Spermatophyta</taxon>
        <taxon>Magnoliopsida</taxon>
        <taxon>eudicotyledons</taxon>
        <taxon>Gunneridae</taxon>
        <taxon>Pentapetalae</taxon>
        <taxon>rosids</taxon>
        <taxon>malvids</taxon>
        <taxon>Myrtales</taxon>
        <taxon>Lythraceae</taxon>
        <taxon>Punica</taxon>
    </lineage>
</organism>
<dbReference type="AlphaFoldDB" id="A0A2I0I6B1"/>
<proteinExistence type="predicted"/>
<feature type="chain" id="PRO_5014141633" description="Secreted protein" evidence="1">
    <location>
        <begin position="18"/>
        <end position="130"/>
    </location>
</feature>
<evidence type="ECO:0000313" key="3">
    <source>
        <dbReference type="Proteomes" id="UP000233551"/>
    </source>
</evidence>
<gene>
    <name evidence="2" type="ORF">CRG98_039982</name>
</gene>
<evidence type="ECO:0000313" key="2">
    <source>
        <dbReference type="EMBL" id="PKI39512.1"/>
    </source>
</evidence>
<evidence type="ECO:0008006" key="4">
    <source>
        <dbReference type="Google" id="ProtNLM"/>
    </source>
</evidence>